<keyword evidence="6" id="KW-1185">Reference proteome</keyword>
<sequence length="158" mass="18101">MRWTDLENEACPVARGLSVIGERWTLLILRDCFLGVRRFDDFQASLGITRHLLADRLKTLEAKGLLRREQYQERPPRFEYRLTETGKDLFPVLVSLITWANCALPSPEGSPYRLVSRQTGQRVTPVLCDDETGARLNPRNLRLLMPGEDAPGDEPPRR</sequence>
<organism evidence="5 6">
    <name type="scientific">Antarcticimicrobium luteum</name>
    <dbReference type="NCBI Taxonomy" id="2547397"/>
    <lineage>
        <taxon>Bacteria</taxon>
        <taxon>Pseudomonadati</taxon>
        <taxon>Pseudomonadota</taxon>
        <taxon>Alphaproteobacteria</taxon>
        <taxon>Rhodobacterales</taxon>
        <taxon>Paracoccaceae</taxon>
        <taxon>Antarcticimicrobium</taxon>
    </lineage>
</organism>
<dbReference type="PANTHER" id="PTHR33204:SF36">
    <property type="entry name" value="TRANSCRIPTIONAL REGULATORY PROTEIN"/>
    <property type="match status" value="1"/>
</dbReference>
<keyword evidence="1" id="KW-0805">Transcription regulation</keyword>
<gene>
    <name evidence="5" type="ORF">E1832_18155</name>
</gene>
<dbReference type="RefSeq" id="WP_133361182.1">
    <property type="nucleotide sequence ID" value="NZ_SMUV01000072.1"/>
</dbReference>
<evidence type="ECO:0000313" key="6">
    <source>
        <dbReference type="Proteomes" id="UP000295301"/>
    </source>
</evidence>
<dbReference type="InterPro" id="IPR036388">
    <property type="entry name" value="WH-like_DNA-bd_sf"/>
</dbReference>
<name>A0A4R5UVR4_9RHOB</name>
<feature type="domain" description="HTH hxlR-type" evidence="4">
    <location>
        <begin position="11"/>
        <end position="108"/>
    </location>
</feature>
<evidence type="ECO:0000259" key="4">
    <source>
        <dbReference type="PROSITE" id="PS51118"/>
    </source>
</evidence>
<dbReference type="PANTHER" id="PTHR33204">
    <property type="entry name" value="TRANSCRIPTIONAL REGULATOR, MARR FAMILY"/>
    <property type="match status" value="1"/>
</dbReference>
<protein>
    <submittedName>
        <fullName evidence="5">Transcriptional regulator</fullName>
    </submittedName>
</protein>
<comment type="caution">
    <text evidence="5">The sequence shown here is derived from an EMBL/GenBank/DDBJ whole genome shotgun (WGS) entry which is preliminary data.</text>
</comment>
<dbReference type="OrthoDB" id="9782219at2"/>
<dbReference type="PROSITE" id="PS51118">
    <property type="entry name" value="HTH_HXLR"/>
    <property type="match status" value="1"/>
</dbReference>
<dbReference type="Proteomes" id="UP000295301">
    <property type="component" value="Unassembled WGS sequence"/>
</dbReference>
<evidence type="ECO:0000313" key="5">
    <source>
        <dbReference type="EMBL" id="TDK43175.1"/>
    </source>
</evidence>
<dbReference type="AlphaFoldDB" id="A0A4R5UVR4"/>
<dbReference type="Gene3D" id="1.10.10.10">
    <property type="entry name" value="Winged helix-like DNA-binding domain superfamily/Winged helix DNA-binding domain"/>
    <property type="match status" value="1"/>
</dbReference>
<dbReference type="EMBL" id="SMUV01000072">
    <property type="protein sequence ID" value="TDK43175.1"/>
    <property type="molecule type" value="Genomic_DNA"/>
</dbReference>
<dbReference type="Pfam" id="PF01638">
    <property type="entry name" value="HxlR"/>
    <property type="match status" value="1"/>
</dbReference>
<keyword evidence="3" id="KW-0804">Transcription</keyword>
<dbReference type="InterPro" id="IPR036390">
    <property type="entry name" value="WH_DNA-bd_sf"/>
</dbReference>
<evidence type="ECO:0000256" key="1">
    <source>
        <dbReference type="ARBA" id="ARBA00023015"/>
    </source>
</evidence>
<reference evidence="5 6" key="1">
    <citation type="submission" date="2019-03" db="EMBL/GenBank/DDBJ databases">
        <title>Ruegeria lutea sp. nov., a novel strain, isolated from marine sediment, the Masan Bay, South Korea.</title>
        <authorList>
            <person name="Kim J."/>
            <person name="Kim D.-Y."/>
            <person name="Lee S.-S."/>
        </authorList>
    </citation>
    <scope>NUCLEOTIDE SEQUENCE [LARGE SCALE GENOMIC DNA]</scope>
    <source>
        <strain evidence="5 6">318-1</strain>
    </source>
</reference>
<keyword evidence="2" id="KW-0238">DNA-binding</keyword>
<dbReference type="SUPFAM" id="SSF46785">
    <property type="entry name" value="Winged helix' DNA-binding domain"/>
    <property type="match status" value="1"/>
</dbReference>
<evidence type="ECO:0000256" key="2">
    <source>
        <dbReference type="ARBA" id="ARBA00023125"/>
    </source>
</evidence>
<proteinExistence type="predicted"/>
<accession>A0A4R5UVR4</accession>
<dbReference type="InterPro" id="IPR002577">
    <property type="entry name" value="HTH_HxlR"/>
</dbReference>
<dbReference type="GO" id="GO:0003677">
    <property type="term" value="F:DNA binding"/>
    <property type="evidence" value="ECO:0007669"/>
    <property type="project" value="UniProtKB-KW"/>
</dbReference>
<evidence type="ECO:0000256" key="3">
    <source>
        <dbReference type="ARBA" id="ARBA00023163"/>
    </source>
</evidence>